<proteinExistence type="predicted"/>
<dbReference type="Gene3D" id="1.10.10.60">
    <property type="entry name" value="Homeodomain-like"/>
    <property type="match status" value="1"/>
</dbReference>
<organism evidence="3 4">
    <name type="scientific">Ditylenchus dipsaci</name>
    <dbReference type="NCBI Taxonomy" id="166011"/>
    <lineage>
        <taxon>Eukaryota</taxon>
        <taxon>Metazoa</taxon>
        <taxon>Ecdysozoa</taxon>
        <taxon>Nematoda</taxon>
        <taxon>Chromadorea</taxon>
        <taxon>Rhabditida</taxon>
        <taxon>Tylenchina</taxon>
        <taxon>Tylenchomorpha</taxon>
        <taxon>Sphaerularioidea</taxon>
        <taxon>Anguinidae</taxon>
        <taxon>Anguininae</taxon>
        <taxon>Ditylenchus</taxon>
    </lineage>
</organism>
<name>A0A915CR33_9BILA</name>
<evidence type="ECO:0000313" key="4">
    <source>
        <dbReference type="WBParaSite" id="jg11234"/>
    </source>
</evidence>
<sequence>MTTPKKRHVLTLEEKKTIIEAAKEETNQTKLVKRFDIPRGTLQGILIDRDPVLKASNGLDKATGKFTISPNHWSIIISSSVIAGQAAFKIFTKLIIAKGPI</sequence>
<dbReference type="AlphaFoldDB" id="A0A915CR33"/>
<feature type="domain" description="HTH psq-type" evidence="2">
    <location>
        <begin position="5"/>
        <end position="54"/>
    </location>
</feature>
<dbReference type="Proteomes" id="UP000887574">
    <property type="component" value="Unplaced"/>
</dbReference>
<dbReference type="GO" id="GO:0003677">
    <property type="term" value="F:DNA binding"/>
    <property type="evidence" value="ECO:0007669"/>
    <property type="project" value="InterPro"/>
</dbReference>
<dbReference type="InterPro" id="IPR009057">
    <property type="entry name" value="Homeodomain-like_sf"/>
</dbReference>
<dbReference type="Pfam" id="PF04218">
    <property type="entry name" value="CENP-B_N"/>
    <property type="match status" value="1"/>
</dbReference>
<dbReference type="GO" id="GO:0005634">
    <property type="term" value="C:nucleus"/>
    <property type="evidence" value="ECO:0007669"/>
    <property type="project" value="UniProtKB-SubCell"/>
</dbReference>
<evidence type="ECO:0000259" key="2">
    <source>
        <dbReference type="Pfam" id="PF04218"/>
    </source>
</evidence>
<evidence type="ECO:0000256" key="1">
    <source>
        <dbReference type="ARBA" id="ARBA00004123"/>
    </source>
</evidence>
<accession>A0A915CR33</accession>
<evidence type="ECO:0000313" key="3">
    <source>
        <dbReference type="Proteomes" id="UP000887574"/>
    </source>
</evidence>
<protein>
    <submittedName>
        <fullName evidence="4">HTH psq-type domain-containing protein</fullName>
    </submittedName>
</protein>
<dbReference type="WBParaSite" id="jg11234">
    <property type="protein sequence ID" value="jg11234"/>
    <property type="gene ID" value="jg11234"/>
</dbReference>
<dbReference type="InterPro" id="IPR007889">
    <property type="entry name" value="HTH_Psq"/>
</dbReference>
<dbReference type="SUPFAM" id="SSF46689">
    <property type="entry name" value="Homeodomain-like"/>
    <property type="match status" value="1"/>
</dbReference>
<reference evidence="4" key="1">
    <citation type="submission" date="2022-11" db="UniProtKB">
        <authorList>
            <consortium name="WormBaseParasite"/>
        </authorList>
    </citation>
    <scope>IDENTIFICATION</scope>
</reference>
<comment type="subcellular location">
    <subcellularLocation>
        <location evidence="1">Nucleus</location>
    </subcellularLocation>
</comment>
<keyword evidence="3" id="KW-1185">Reference proteome</keyword>